<keyword evidence="4" id="KW-0812">Transmembrane</keyword>
<reference evidence="9 10" key="1">
    <citation type="submission" date="2018-06" db="EMBL/GenBank/DDBJ databases">
        <authorList>
            <consortium name="Pathogen Informatics"/>
            <person name="Doyle S."/>
        </authorList>
    </citation>
    <scope>NUCLEOTIDE SEQUENCE [LARGE SCALE GENOMIC DNA]</scope>
    <source>
        <strain evidence="9 10">NCTC13830</strain>
    </source>
</reference>
<dbReference type="RefSeq" id="WP_103298100.1">
    <property type="nucleotide sequence ID" value="NZ_PPQT01000059.1"/>
</dbReference>
<feature type="domain" description="Amino acid permease/ SLC12A" evidence="8">
    <location>
        <begin position="13"/>
        <end position="438"/>
    </location>
</feature>
<dbReference type="InterPro" id="IPR004841">
    <property type="entry name" value="AA-permease/SLC12A_dom"/>
</dbReference>
<evidence type="ECO:0000256" key="6">
    <source>
        <dbReference type="ARBA" id="ARBA00022989"/>
    </source>
</evidence>
<keyword evidence="2" id="KW-0813">Transport</keyword>
<name>A0A380FXR4_9STAP</name>
<evidence type="ECO:0000313" key="9">
    <source>
        <dbReference type="EMBL" id="SUM42930.1"/>
    </source>
</evidence>
<comment type="subcellular location">
    <subcellularLocation>
        <location evidence="1">Cell membrane</location>
        <topology evidence="1">Multi-pass membrane protein</topology>
    </subcellularLocation>
</comment>
<evidence type="ECO:0000256" key="1">
    <source>
        <dbReference type="ARBA" id="ARBA00004651"/>
    </source>
</evidence>
<evidence type="ECO:0000259" key="8">
    <source>
        <dbReference type="Pfam" id="PF00324"/>
    </source>
</evidence>
<proteinExistence type="predicted"/>
<dbReference type="GO" id="GO:0055085">
    <property type="term" value="P:transmembrane transport"/>
    <property type="evidence" value="ECO:0007669"/>
    <property type="project" value="InterPro"/>
</dbReference>
<keyword evidence="3" id="KW-1003">Cell membrane</keyword>
<sequence length="467" mass="51325">MEDKLQRGLSNRHIQLIAIGGAIGTGLFLGAGQSIHLAGPSILLTYIVVGLVLFLFMRAMGEMLLSNLGFKSFADIAHTYIGPLAGFIVGWTYWFTWIVAGMAEVTAVAKYVNFWWPTIPSWLTALFTVLVLMALNLMSAKIFGELEFWFALIKVTTIIVLIVVGIVMIVMGMHTASGTAKLSNIWSHGGFFPHGMTGFLLSFQMAIFSFIGIELIGITAGETKNPHKTIPQAINNVPYRILIFYIGSLAVVMSVVPWDKLNPADSPYVKLFGLVGIPFAAGVINFVVLTAAASACNSGIFADSRTMYGLAARKQAPPFLQKTNKHGVPYYSILITCGLLLIAVVLNYVIPNATEVFVYITTVSTVLNIIIWTIIMIAYLGFLKNKPELHEQSKFRLPGGKVSAYLILTFFVFIFIVLALDKDIRIGVLVAPAWLAVLCLMFLRYKKEKRKEGIDLDEPKKDPAIGD</sequence>
<dbReference type="GO" id="GO:0005886">
    <property type="term" value="C:plasma membrane"/>
    <property type="evidence" value="ECO:0007669"/>
    <property type="project" value="UniProtKB-SubCell"/>
</dbReference>
<gene>
    <name evidence="9" type="primary">cycA</name>
    <name evidence="9" type="ORF">NCTC13830_00454</name>
</gene>
<dbReference type="AlphaFoldDB" id="A0A380FXR4"/>
<keyword evidence="5" id="KW-0029">Amino-acid transport</keyword>
<dbReference type="Pfam" id="PF00324">
    <property type="entry name" value="AA_permease"/>
    <property type="match status" value="1"/>
</dbReference>
<accession>A0A380FXR4</accession>
<dbReference type="OrthoDB" id="9780162at2"/>
<dbReference type="FunFam" id="1.20.1740.10:FF:000001">
    <property type="entry name" value="Amino acid permease"/>
    <property type="match status" value="1"/>
</dbReference>
<dbReference type="Proteomes" id="UP000254047">
    <property type="component" value="Unassembled WGS sequence"/>
</dbReference>
<dbReference type="PANTHER" id="PTHR43495">
    <property type="entry name" value="GABA PERMEASE"/>
    <property type="match status" value="1"/>
</dbReference>
<keyword evidence="7" id="KW-0472">Membrane</keyword>
<dbReference type="EMBL" id="UHDO01000001">
    <property type="protein sequence ID" value="SUM42930.1"/>
    <property type="molecule type" value="Genomic_DNA"/>
</dbReference>
<evidence type="ECO:0000256" key="7">
    <source>
        <dbReference type="ARBA" id="ARBA00023136"/>
    </source>
</evidence>
<evidence type="ECO:0000256" key="3">
    <source>
        <dbReference type="ARBA" id="ARBA00022475"/>
    </source>
</evidence>
<protein>
    <submittedName>
        <fullName evidence="9">D-serine/D-alanine/glycine transporter</fullName>
    </submittedName>
</protein>
<evidence type="ECO:0000256" key="2">
    <source>
        <dbReference type="ARBA" id="ARBA00022448"/>
    </source>
</evidence>
<evidence type="ECO:0000313" key="10">
    <source>
        <dbReference type="Proteomes" id="UP000254047"/>
    </source>
</evidence>
<organism evidence="9 10">
    <name type="scientific">Staphylococcus petrasii</name>
    <dbReference type="NCBI Taxonomy" id="1276936"/>
    <lineage>
        <taxon>Bacteria</taxon>
        <taxon>Bacillati</taxon>
        <taxon>Bacillota</taxon>
        <taxon>Bacilli</taxon>
        <taxon>Bacillales</taxon>
        <taxon>Staphylococcaceae</taxon>
        <taxon>Staphylococcus</taxon>
    </lineage>
</organism>
<dbReference type="PANTHER" id="PTHR43495:SF2">
    <property type="entry name" value="D-SERINE_D-ALANINE_GLYCINE TRANSPORTER"/>
    <property type="match status" value="1"/>
</dbReference>
<dbReference type="Gene3D" id="1.20.1740.10">
    <property type="entry name" value="Amino acid/polyamine transporter I"/>
    <property type="match status" value="1"/>
</dbReference>
<dbReference type="PIRSF" id="PIRSF006060">
    <property type="entry name" value="AA_transporter"/>
    <property type="match status" value="1"/>
</dbReference>
<evidence type="ECO:0000256" key="5">
    <source>
        <dbReference type="ARBA" id="ARBA00022970"/>
    </source>
</evidence>
<evidence type="ECO:0000256" key="4">
    <source>
        <dbReference type="ARBA" id="ARBA00022692"/>
    </source>
</evidence>
<dbReference type="GO" id="GO:0006865">
    <property type="term" value="P:amino acid transport"/>
    <property type="evidence" value="ECO:0007669"/>
    <property type="project" value="UniProtKB-KW"/>
</dbReference>
<keyword evidence="6" id="KW-1133">Transmembrane helix</keyword>